<evidence type="ECO:0000313" key="4">
    <source>
        <dbReference type="Proteomes" id="UP001304467"/>
    </source>
</evidence>
<dbReference type="SUPFAM" id="SSF52499">
    <property type="entry name" value="Isochorismatase-like hydrolases"/>
    <property type="match status" value="1"/>
</dbReference>
<dbReference type="InterPro" id="IPR050272">
    <property type="entry name" value="Isochorismatase-like_hydrls"/>
</dbReference>
<dbReference type="CDD" id="cd00431">
    <property type="entry name" value="cysteine_hydrolases"/>
    <property type="match status" value="1"/>
</dbReference>
<dbReference type="GO" id="GO:0016787">
    <property type="term" value="F:hydrolase activity"/>
    <property type="evidence" value="ECO:0007669"/>
    <property type="project" value="UniProtKB-KW"/>
</dbReference>
<dbReference type="InterPro" id="IPR036380">
    <property type="entry name" value="Isochorismatase-like_sf"/>
</dbReference>
<evidence type="ECO:0000259" key="2">
    <source>
        <dbReference type="Pfam" id="PF00857"/>
    </source>
</evidence>
<feature type="domain" description="Isochorismatase-like" evidence="2">
    <location>
        <begin position="10"/>
        <end position="183"/>
    </location>
</feature>
<dbReference type="InterPro" id="IPR000868">
    <property type="entry name" value="Isochorismatase-like_dom"/>
</dbReference>
<organism evidence="3 4">
    <name type="scientific">Burkholderia anthinoferrum</name>
    <dbReference type="NCBI Taxonomy" id="3090833"/>
    <lineage>
        <taxon>Bacteria</taxon>
        <taxon>Pseudomonadati</taxon>
        <taxon>Pseudomonadota</taxon>
        <taxon>Betaproteobacteria</taxon>
        <taxon>Burkholderiales</taxon>
        <taxon>Burkholderiaceae</taxon>
        <taxon>Burkholderia</taxon>
    </lineage>
</organism>
<dbReference type="PANTHER" id="PTHR43540">
    <property type="entry name" value="PEROXYUREIDOACRYLATE/UREIDOACRYLATE AMIDOHYDROLASE-RELATED"/>
    <property type="match status" value="1"/>
</dbReference>
<dbReference type="PANTHER" id="PTHR43540:SF7">
    <property type="entry name" value="ISOCHORISMATASE FAMILY PROTEIN YECD"/>
    <property type="match status" value="1"/>
</dbReference>
<proteinExistence type="predicted"/>
<dbReference type="EMBL" id="JAWRLE010000044">
    <property type="protein sequence ID" value="MEB2582018.1"/>
    <property type="molecule type" value="Genomic_DNA"/>
</dbReference>
<accession>A0ABU5WUD0</accession>
<name>A0ABU5WUD0_9BURK</name>
<keyword evidence="4" id="KW-1185">Reference proteome</keyword>
<dbReference type="RefSeq" id="WP_059575920.1">
    <property type="nucleotide sequence ID" value="NZ_JAWRKY010000001.1"/>
</dbReference>
<dbReference type="NCBIfam" id="NF008517">
    <property type="entry name" value="PRK11440.1"/>
    <property type="match status" value="1"/>
</dbReference>
<dbReference type="Proteomes" id="UP001304467">
    <property type="component" value="Unassembled WGS sequence"/>
</dbReference>
<comment type="caution">
    <text evidence="3">The sequence shown here is derived from an EMBL/GenBank/DDBJ whole genome shotgun (WGS) entry which is preliminary data.</text>
</comment>
<sequence>MSIPTLNRTAALVAIDLQNGIVALPVTPYTGAQVVAKTVGLAAAFRARGLPVIYVHTSYLPDGGVALKVKTDAPSQPPNLDPEWSAFAPALGVSPSDIVVTKHQWGAFTGTDLDVQLRRRGITDVVLTGIATNIGVESTARQAYENNYNVVIVSDAVSTSSADAQTFALTQIFPKLGQVAAAADVEAALEQAQSR</sequence>
<protein>
    <submittedName>
        <fullName evidence="3">Hydrolase</fullName>
    </submittedName>
</protein>
<evidence type="ECO:0000256" key="1">
    <source>
        <dbReference type="ARBA" id="ARBA00022801"/>
    </source>
</evidence>
<dbReference type="Pfam" id="PF00857">
    <property type="entry name" value="Isochorismatase"/>
    <property type="match status" value="1"/>
</dbReference>
<reference evidence="3 4" key="1">
    <citation type="journal article" date="2023" name="Front. Microbiol.">
        <title>Genomic analyses of Burkholderia respiratory isolates indicates two evolutionarily distinct B. anthina clades.</title>
        <authorList>
            <person name="Pham A."/>
            <person name="Volmer J.G."/>
            <person name="Chambers D.C."/>
            <person name="Smith D.J."/>
            <person name="Reid D.W."/>
            <person name="Burr L."/>
            <person name="Wells T.J."/>
        </authorList>
    </citation>
    <scope>NUCLEOTIDE SEQUENCE [LARGE SCALE GENOMIC DNA]</scope>
    <source>
        <strain evidence="3 4">BCCIQ07A</strain>
    </source>
</reference>
<keyword evidence="1 3" id="KW-0378">Hydrolase</keyword>
<gene>
    <name evidence="3" type="ORF">SB593_24035</name>
</gene>
<evidence type="ECO:0000313" key="3">
    <source>
        <dbReference type="EMBL" id="MEB2582018.1"/>
    </source>
</evidence>
<dbReference type="Gene3D" id="3.40.50.850">
    <property type="entry name" value="Isochorismatase-like"/>
    <property type="match status" value="1"/>
</dbReference>